<dbReference type="Proteomes" id="UP000295511">
    <property type="component" value="Unassembled WGS sequence"/>
</dbReference>
<name>A0A4R5KYS7_9MICC</name>
<evidence type="ECO:0000313" key="4">
    <source>
        <dbReference type="Proteomes" id="UP000295511"/>
    </source>
</evidence>
<dbReference type="InterPro" id="IPR025272">
    <property type="entry name" value="SocA_Panacea"/>
</dbReference>
<dbReference type="AlphaFoldDB" id="A0A4R5KYS7"/>
<organism evidence="3 4">
    <name type="scientific">Arthrobacter terricola</name>
    <dbReference type="NCBI Taxonomy" id="2547396"/>
    <lineage>
        <taxon>Bacteria</taxon>
        <taxon>Bacillati</taxon>
        <taxon>Actinomycetota</taxon>
        <taxon>Actinomycetes</taxon>
        <taxon>Micrococcales</taxon>
        <taxon>Micrococcaceae</taxon>
        <taxon>Arthrobacter</taxon>
    </lineage>
</organism>
<feature type="compositionally biased region" description="Basic and acidic residues" evidence="1">
    <location>
        <begin position="210"/>
        <end position="220"/>
    </location>
</feature>
<keyword evidence="4" id="KW-1185">Reference proteome</keyword>
<feature type="compositionally biased region" description="Basic residues" evidence="1">
    <location>
        <begin position="221"/>
        <end position="231"/>
    </location>
</feature>
<dbReference type="Pfam" id="PF13274">
    <property type="entry name" value="SocA_Panacea"/>
    <property type="match status" value="1"/>
</dbReference>
<dbReference type="OrthoDB" id="9799173at2"/>
<feature type="region of interest" description="Disordered" evidence="1">
    <location>
        <begin position="207"/>
        <end position="231"/>
    </location>
</feature>
<evidence type="ECO:0000259" key="2">
    <source>
        <dbReference type="Pfam" id="PF13274"/>
    </source>
</evidence>
<evidence type="ECO:0000313" key="3">
    <source>
        <dbReference type="EMBL" id="TDG01270.1"/>
    </source>
</evidence>
<sequence>MPRYVKIVIGTARGRCRIVPTESQQAAELPATQVAQWFVLQAQGDPEQDLSNLKLQKLVYLAQSRYLHETGRALLREVVQAWDHGPVVQQVYRQFSAFGSQAIRLAACREPELAPEVVANLECVWTYFGGYTASKLRAITHAVGPWPQHFREGARNIVLPNDEIANSWTEFERYAEPRIVATTDDYKSTLARYSSILRATQRAQMQEDGQGIRRELGETRHMRRSAARAMH</sequence>
<dbReference type="EMBL" id="SMRU01000002">
    <property type="protein sequence ID" value="TDG01270.1"/>
    <property type="molecule type" value="Genomic_DNA"/>
</dbReference>
<gene>
    <name evidence="3" type="ORF">E1809_01745</name>
</gene>
<accession>A0A4R5KYS7</accession>
<protein>
    <submittedName>
        <fullName evidence="3">DUF4065 domain-containing protein</fullName>
    </submittedName>
</protein>
<evidence type="ECO:0000256" key="1">
    <source>
        <dbReference type="SAM" id="MobiDB-lite"/>
    </source>
</evidence>
<proteinExistence type="predicted"/>
<feature type="domain" description="Antitoxin SocA-like Panacea" evidence="2">
    <location>
        <begin position="55"/>
        <end position="146"/>
    </location>
</feature>
<reference evidence="3 4" key="1">
    <citation type="submission" date="2019-03" db="EMBL/GenBank/DDBJ databases">
        <title>Whole genome sequence of Arthrobacter sp JH1-1.</title>
        <authorList>
            <person name="Trinh H.N."/>
        </authorList>
    </citation>
    <scope>NUCLEOTIDE SEQUENCE [LARGE SCALE GENOMIC DNA]</scope>
    <source>
        <strain evidence="3 4">JH1-1</strain>
    </source>
</reference>
<comment type="caution">
    <text evidence="3">The sequence shown here is derived from an EMBL/GenBank/DDBJ whole genome shotgun (WGS) entry which is preliminary data.</text>
</comment>